<reference evidence="2" key="1">
    <citation type="submission" date="2021-06" db="EMBL/GenBank/DDBJ databases">
        <authorList>
            <person name="Kallberg Y."/>
            <person name="Tangrot J."/>
            <person name="Rosling A."/>
        </authorList>
    </citation>
    <scope>NUCLEOTIDE SEQUENCE</scope>
    <source>
        <strain evidence="2">BR232B</strain>
    </source>
</reference>
<dbReference type="Proteomes" id="UP000789739">
    <property type="component" value="Unassembled WGS sequence"/>
</dbReference>
<feature type="region of interest" description="Disordered" evidence="1">
    <location>
        <begin position="1"/>
        <end position="28"/>
    </location>
</feature>
<gene>
    <name evidence="2" type="ORF">PBRASI_LOCUS3799</name>
</gene>
<sequence>MKNAMFSRKNKIHNPFKRRHSSKTAAEPMSPMDFDFEFSTTFTPTAFSSRRSSIYCSSPMATSPRINVSYPSFSPFNYSSMPACQHHPFNHYHNCQGHSGRKHGKHQKGEKGEQQQYNPRRSITGFVLWWRLTWVKVERTFR</sequence>
<evidence type="ECO:0000313" key="3">
    <source>
        <dbReference type="Proteomes" id="UP000789739"/>
    </source>
</evidence>
<evidence type="ECO:0000313" key="2">
    <source>
        <dbReference type="EMBL" id="CAG8524481.1"/>
    </source>
</evidence>
<feature type="compositionally biased region" description="Basic residues" evidence="1">
    <location>
        <begin position="8"/>
        <end position="22"/>
    </location>
</feature>
<protein>
    <submittedName>
        <fullName evidence="2">8745_t:CDS:1</fullName>
    </submittedName>
</protein>
<accession>A0A9N9FCZ7</accession>
<feature type="region of interest" description="Disordered" evidence="1">
    <location>
        <begin position="93"/>
        <end position="117"/>
    </location>
</feature>
<organism evidence="2 3">
    <name type="scientific">Paraglomus brasilianum</name>
    <dbReference type="NCBI Taxonomy" id="144538"/>
    <lineage>
        <taxon>Eukaryota</taxon>
        <taxon>Fungi</taxon>
        <taxon>Fungi incertae sedis</taxon>
        <taxon>Mucoromycota</taxon>
        <taxon>Glomeromycotina</taxon>
        <taxon>Glomeromycetes</taxon>
        <taxon>Paraglomerales</taxon>
        <taxon>Paraglomeraceae</taxon>
        <taxon>Paraglomus</taxon>
    </lineage>
</organism>
<dbReference type="AlphaFoldDB" id="A0A9N9FCZ7"/>
<proteinExistence type="predicted"/>
<evidence type="ECO:0000256" key="1">
    <source>
        <dbReference type="SAM" id="MobiDB-lite"/>
    </source>
</evidence>
<name>A0A9N9FCZ7_9GLOM</name>
<comment type="caution">
    <text evidence="2">The sequence shown here is derived from an EMBL/GenBank/DDBJ whole genome shotgun (WGS) entry which is preliminary data.</text>
</comment>
<keyword evidence="3" id="KW-1185">Reference proteome</keyword>
<dbReference type="OrthoDB" id="2402988at2759"/>
<dbReference type="EMBL" id="CAJVPI010000357">
    <property type="protein sequence ID" value="CAG8524481.1"/>
    <property type="molecule type" value="Genomic_DNA"/>
</dbReference>